<evidence type="ECO:0000313" key="6">
    <source>
        <dbReference type="EMBL" id="NMO00508.1"/>
    </source>
</evidence>
<comment type="cofactor">
    <cofactor evidence="1">
        <name>Mg(2+)</name>
        <dbReference type="ChEBI" id="CHEBI:18420"/>
    </cofactor>
</comment>
<dbReference type="InterPro" id="IPR020084">
    <property type="entry name" value="NUDIX_hydrolase_CS"/>
</dbReference>
<sequence length="154" mass="16347">MTAHHSNGRQVRRRVGVGAVITDEHRRLLLVLRRNEPQAGTWSIPGGKVEAGETLCAAVEREVLEETGLRVTCGDELWVVDLPDGVGGVYEVHDFAATTPLPAARPRAADDAADARWFTASELESLTLTDGLLTFLRRAGVLPADGVGPSGGVG</sequence>
<reference evidence="6 7" key="1">
    <citation type="submission" date="2020-04" db="EMBL/GenBank/DDBJ databases">
        <title>Gordonia sp. nov. TBRC 11910.</title>
        <authorList>
            <person name="Suriyachadkun C."/>
        </authorList>
    </citation>
    <scope>NUCLEOTIDE SEQUENCE [LARGE SCALE GENOMIC DNA]</scope>
    <source>
        <strain evidence="6 7">TBRC 11910</strain>
    </source>
</reference>
<dbReference type="EMBL" id="JABBNB010000004">
    <property type="protein sequence ID" value="NMO00508.1"/>
    <property type="molecule type" value="Genomic_DNA"/>
</dbReference>
<accession>A0A848KYJ9</accession>
<dbReference type="RefSeq" id="WP_170193024.1">
    <property type="nucleotide sequence ID" value="NZ_JABBNB010000004.1"/>
</dbReference>
<keyword evidence="3 4" id="KW-0378">Hydrolase</keyword>
<evidence type="ECO:0000256" key="3">
    <source>
        <dbReference type="ARBA" id="ARBA00022801"/>
    </source>
</evidence>
<dbReference type="PROSITE" id="PS51462">
    <property type="entry name" value="NUDIX"/>
    <property type="match status" value="1"/>
</dbReference>
<keyword evidence="7" id="KW-1185">Reference proteome</keyword>
<proteinExistence type="inferred from homology"/>
<evidence type="ECO:0000256" key="1">
    <source>
        <dbReference type="ARBA" id="ARBA00001946"/>
    </source>
</evidence>
<evidence type="ECO:0000256" key="4">
    <source>
        <dbReference type="RuleBase" id="RU003476"/>
    </source>
</evidence>
<feature type="domain" description="Nudix hydrolase" evidence="5">
    <location>
        <begin position="12"/>
        <end position="141"/>
    </location>
</feature>
<dbReference type="Gene3D" id="3.90.79.10">
    <property type="entry name" value="Nucleoside Triphosphate Pyrophosphohydrolase"/>
    <property type="match status" value="1"/>
</dbReference>
<organism evidence="6 7">
    <name type="scientific">Gordonia asplenii</name>
    <dbReference type="NCBI Taxonomy" id="2725283"/>
    <lineage>
        <taxon>Bacteria</taxon>
        <taxon>Bacillati</taxon>
        <taxon>Actinomycetota</taxon>
        <taxon>Actinomycetes</taxon>
        <taxon>Mycobacteriales</taxon>
        <taxon>Gordoniaceae</taxon>
        <taxon>Gordonia</taxon>
    </lineage>
</organism>
<dbReference type="Proteomes" id="UP000550729">
    <property type="component" value="Unassembled WGS sequence"/>
</dbReference>
<comment type="similarity">
    <text evidence="2 4">Belongs to the Nudix hydrolase family.</text>
</comment>
<dbReference type="PRINTS" id="PR00502">
    <property type="entry name" value="NUDIXFAMILY"/>
</dbReference>
<dbReference type="PROSITE" id="PS00893">
    <property type="entry name" value="NUDIX_BOX"/>
    <property type="match status" value="1"/>
</dbReference>
<dbReference type="PANTHER" id="PTHR43046:SF14">
    <property type="entry name" value="MUTT_NUDIX FAMILY PROTEIN"/>
    <property type="match status" value="1"/>
</dbReference>
<comment type="caution">
    <text evidence="6">The sequence shown here is derived from an EMBL/GenBank/DDBJ whole genome shotgun (WGS) entry which is preliminary data.</text>
</comment>
<dbReference type="InterPro" id="IPR015797">
    <property type="entry name" value="NUDIX_hydrolase-like_dom_sf"/>
</dbReference>
<evidence type="ECO:0000313" key="7">
    <source>
        <dbReference type="Proteomes" id="UP000550729"/>
    </source>
</evidence>
<dbReference type="AlphaFoldDB" id="A0A848KYJ9"/>
<dbReference type="SUPFAM" id="SSF55811">
    <property type="entry name" value="Nudix"/>
    <property type="match status" value="1"/>
</dbReference>
<dbReference type="InterPro" id="IPR020476">
    <property type="entry name" value="Nudix_hydrolase"/>
</dbReference>
<evidence type="ECO:0000259" key="5">
    <source>
        <dbReference type="PROSITE" id="PS51462"/>
    </source>
</evidence>
<dbReference type="PANTHER" id="PTHR43046">
    <property type="entry name" value="GDP-MANNOSE MANNOSYL HYDROLASE"/>
    <property type="match status" value="1"/>
</dbReference>
<evidence type="ECO:0000256" key="2">
    <source>
        <dbReference type="ARBA" id="ARBA00005582"/>
    </source>
</evidence>
<name>A0A848KYJ9_9ACTN</name>
<dbReference type="InterPro" id="IPR000086">
    <property type="entry name" value="NUDIX_hydrolase_dom"/>
</dbReference>
<dbReference type="GO" id="GO:0016787">
    <property type="term" value="F:hydrolase activity"/>
    <property type="evidence" value="ECO:0007669"/>
    <property type="project" value="UniProtKB-KW"/>
</dbReference>
<protein>
    <submittedName>
        <fullName evidence="6">NUDIX domain-containing protein</fullName>
    </submittedName>
</protein>
<gene>
    <name evidence="6" type="ORF">HH308_04680</name>
</gene>
<dbReference type="Pfam" id="PF00293">
    <property type="entry name" value="NUDIX"/>
    <property type="match status" value="1"/>
</dbReference>